<feature type="domain" description="N-acetyltransferase" evidence="1">
    <location>
        <begin position="40"/>
        <end position="188"/>
    </location>
</feature>
<dbReference type="Gene3D" id="3.40.630.30">
    <property type="match status" value="1"/>
</dbReference>
<dbReference type="InterPro" id="IPR016181">
    <property type="entry name" value="Acyl_CoA_acyltransferase"/>
</dbReference>
<gene>
    <name evidence="2" type="ORF">A9K55_001482</name>
</gene>
<dbReference type="AlphaFoldDB" id="A0A2H4SSV1"/>
<protein>
    <submittedName>
        <fullName evidence="2">Acetyltransferase gnat family</fullName>
    </submittedName>
</protein>
<dbReference type="InterPro" id="IPR051531">
    <property type="entry name" value="N-acetyltransferase"/>
</dbReference>
<dbReference type="InterPro" id="IPR000182">
    <property type="entry name" value="GNAT_dom"/>
</dbReference>
<evidence type="ECO:0000313" key="3">
    <source>
        <dbReference type="Proteomes" id="UP000323067"/>
    </source>
</evidence>
<dbReference type="VEuPathDB" id="FungiDB:A9K55_001482"/>
<accession>A0A2H4SSV1</accession>
<proteinExistence type="predicted"/>
<dbReference type="Pfam" id="PF13302">
    <property type="entry name" value="Acetyltransf_3"/>
    <property type="match status" value="1"/>
</dbReference>
<evidence type="ECO:0000259" key="1">
    <source>
        <dbReference type="PROSITE" id="PS51186"/>
    </source>
</evidence>
<organism evidence="2 3">
    <name type="scientific">Cordyceps militaris</name>
    <name type="common">Caterpillar fungus</name>
    <name type="synonym">Clavaria militaris</name>
    <dbReference type="NCBI Taxonomy" id="73501"/>
    <lineage>
        <taxon>Eukaryota</taxon>
        <taxon>Fungi</taxon>
        <taxon>Dikarya</taxon>
        <taxon>Ascomycota</taxon>
        <taxon>Pezizomycotina</taxon>
        <taxon>Sordariomycetes</taxon>
        <taxon>Hypocreomycetidae</taxon>
        <taxon>Hypocreales</taxon>
        <taxon>Cordycipitaceae</taxon>
        <taxon>Cordyceps</taxon>
    </lineage>
</organism>
<dbReference type="EMBL" id="CP023326">
    <property type="protein sequence ID" value="ATY66181.1"/>
    <property type="molecule type" value="Genomic_DNA"/>
</dbReference>
<sequence length="188" mass="20124">MGVSGEPWTSAAPEAVGRQLIQVPVAVLAVLSQNDLASARTLFKDNPSLTPYIASTECSGVWARRAAQIRARAGDAVWVTRLVVAAAVDGPVSVVGRAGFHGPPDEERGMVEVRYGIDPACRRRGHARAALRVLLDVARADPRVKVVRVTIQPDNSASMGVLRGYGFEKVGEQWDDEDGLETILEVAV</sequence>
<dbReference type="PANTHER" id="PTHR43792">
    <property type="entry name" value="GNAT FAMILY, PUTATIVE (AFU_ORTHOLOGUE AFUA_3G00765)-RELATED-RELATED"/>
    <property type="match status" value="1"/>
</dbReference>
<dbReference type="SUPFAM" id="SSF55729">
    <property type="entry name" value="Acyl-CoA N-acyltransferases (Nat)"/>
    <property type="match status" value="1"/>
</dbReference>
<dbReference type="OrthoDB" id="3429175at2759"/>
<dbReference type="Proteomes" id="UP000323067">
    <property type="component" value="Chromosome iii"/>
</dbReference>
<reference evidence="2 3" key="1">
    <citation type="journal article" date="2017" name="BMC Genomics">
        <title>Chromosome level assembly and secondary metabolite potential of the parasitic fungus Cordyceps militaris.</title>
        <authorList>
            <person name="Kramer G.J."/>
            <person name="Nodwell J.R."/>
        </authorList>
    </citation>
    <scope>NUCLEOTIDE SEQUENCE [LARGE SCALE GENOMIC DNA]</scope>
    <source>
        <strain evidence="2 3">ATCC 34164</strain>
    </source>
</reference>
<dbReference type="PANTHER" id="PTHR43792:SF13">
    <property type="entry name" value="ACETYLTRANSFERASE"/>
    <property type="match status" value="1"/>
</dbReference>
<dbReference type="PROSITE" id="PS51186">
    <property type="entry name" value="GNAT"/>
    <property type="match status" value="1"/>
</dbReference>
<keyword evidence="2" id="KW-0808">Transferase</keyword>
<evidence type="ECO:0000313" key="2">
    <source>
        <dbReference type="EMBL" id="ATY66181.1"/>
    </source>
</evidence>
<name>A0A2H4SSV1_CORMI</name>
<dbReference type="GO" id="GO:0016747">
    <property type="term" value="F:acyltransferase activity, transferring groups other than amino-acyl groups"/>
    <property type="evidence" value="ECO:0007669"/>
    <property type="project" value="InterPro"/>
</dbReference>